<comment type="caution">
    <text evidence="4">The sequence shown here is derived from an EMBL/GenBank/DDBJ whole genome shotgun (WGS) entry which is preliminary data.</text>
</comment>
<feature type="domain" description="Glycosyltransferase 2-like" evidence="3">
    <location>
        <begin position="5"/>
        <end position="122"/>
    </location>
</feature>
<feature type="domain" description="Glycosyl transferase family 1" evidence="2">
    <location>
        <begin position="1085"/>
        <end position="1241"/>
    </location>
</feature>
<comment type="similarity">
    <text evidence="1">Belongs to the glycosyltransferase 2 family. WaaE/KdtX subfamily.</text>
</comment>
<dbReference type="PANTHER" id="PTHR43630">
    <property type="entry name" value="POLY-BETA-1,6-N-ACETYL-D-GLUCOSAMINE SYNTHASE"/>
    <property type="match status" value="1"/>
</dbReference>
<dbReference type="SUPFAM" id="SSF53448">
    <property type="entry name" value="Nucleotide-diphospho-sugar transferases"/>
    <property type="match status" value="2"/>
</dbReference>
<evidence type="ECO:0000313" key="4">
    <source>
        <dbReference type="EMBL" id="GEP96970.1"/>
    </source>
</evidence>
<dbReference type="Gene3D" id="3.90.550.10">
    <property type="entry name" value="Spore Coat Polysaccharide Biosynthesis Protein SpsA, Chain A"/>
    <property type="match status" value="2"/>
</dbReference>
<dbReference type="PANTHER" id="PTHR43630:SF2">
    <property type="entry name" value="GLYCOSYLTRANSFERASE"/>
    <property type="match status" value="1"/>
</dbReference>
<dbReference type="InterPro" id="IPR001296">
    <property type="entry name" value="Glyco_trans_1"/>
</dbReference>
<dbReference type="InterPro" id="IPR011990">
    <property type="entry name" value="TPR-like_helical_dom_sf"/>
</dbReference>
<dbReference type="EMBL" id="BKAU01000003">
    <property type="protein sequence ID" value="GEP96970.1"/>
    <property type="molecule type" value="Genomic_DNA"/>
</dbReference>
<dbReference type="CDD" id="cd03801">
    <property type="entry name" value="GT4_PimA-like"/>
    <property type="match status" value="1"/>
</dbReference>
<dbReference type="InterPro" id="IPR029044">
    <property type="entry name" value="Nucleotide-diphossugar_trans"/>
</dbReference>
<dbReference type="Proteomes" id="UP000321436">
    <property type="component" value="Unassembled WGS sequence"/>
</dbReference>
<dbReference type="SUPFAM" id="SSF53756">
    <property type="entry name" value="UDP-Glycosyltransferase/glycogen phosphorylase"/>
    <property type="match status" value="2"/>
</dbReference>
<protein>
    <submittedName>
        <fullName evidence="4">Uncharacterized protein</fullName>
    </submittedName>
</protein>
<dbReference type="OrthoDB" id="667855at2"/>
<dbReference type="Gene3D" id="3.40.50.2000">
    <property type="entry name" value="Glycogen Phosphorylase B"/>
    <property type="match status" value="3"/>
</dbReference>
<dbReference type="Gene3D" id="1.25.40.10">
    <property type="entry name" value="Tetratricopeptide repeat domain"/>
    <property type="match status" value="1"/>
</dbReference>
<sequence length="1293" mass="146278">MPTISLCMIVKNEQEVIQRCLSSVTGVMDEIIIVDTGSADDTVAICRQFTSHVYAFPWQQDFAAARNFSFSKASCQYICWLDADDVLDAHSREALLALKDRLSADVYFLPYDYSQDEYGQTACTLYRERIVRNDGTFAWKYPVHEVIHNIHNRSHAYEDIPVRHARTQQGMEQDKGRNLAILQQAVLQPAYAADARVWFYLGRELHDHQRFEEAIEAFAHFLTFENTWQEERVMALFRTAQCHASLAEMNDEHVQAAETFARKARELDGRWAEPYFVPGELAYRAGRYEEAAFWFRQCLRGLPDVLSPVNTALYTIKPSLYLVFCYDRLQQYEEAWRYNELALQYKPRDAGLLHNRAYLGGRLAAASGIAWYGRSVSPQFPAYRIRAMRMHATLLEMGVPGCMTDSAGELYRYHTVIFFRAFTGEEYQVMQEMKAAGKQVALDVSENLLPHTGDFPYYLPMITLADVVICCSPVLADLLRPYNVAVTVIEDAAEPVTCRSEINTEGPLKAGWAGMPENAMLAEQLRPLLLRHNCELVTVHTGPGHNRYWTLDDWQHHLAACDFVIAPQNVEAQPAKSANKVTTAMTLGLPVIAAPLPAYLDVIRHGSNGLIADSPEQWETAILQMRSPALRALLRRNGLHTAMACRPENMALKWWKALSAATYNELAVDIIIPTIYDTPHIYHCIDSIMACTQVPFNIIVVNSGGHPLQLPQNVQVMQAERLNYAAAVNLGIAAGKAPYICIMNDDVIVSDGWLPPLLEDVKAGAGFSNPLSNCDAGFLHNYDLQCGNLVLGAGVNILHEGLVRHRQNLSKGISPQDLWTYRPGNQRRRYEREWVPFFCTVTSRRVIEKTGLLDDGFNNGCEDVDLCRRAGLLGLRSRVNENSFVFHFGGTSTIPYVTAHPSEKDATHAYFREKYRLPLLCIHAGYAYESWNAATIRETGMGGSETAVAALAREMTKRGYRVVVCCHCTGHEGMIDGVQYLALENFRHFIDRHYMDVFVISRYADTLRHPVRAGKKYYWLHDVFAMGNAEDLGLLSANVDELDGIFCLSPWHRNFASAHHQLPPEKFILTGNGIDIERFMPQVEKEQNRFIYSSSPDRSLDVVLRLFPKIRAALPGATLHVYYGFENWERSARRQGNTQQRALIAEIKDLMQQEGVFYYGRVSQRELALAFLRSDIWLYPTSFTETFCITALEAQAAGTLCVCSNLAGLNSTVADRGLLLEQAPGSEGFEAYVLRLLTDIQHNTARKNELLQRAREWAWQQSWSTVADQWCGLFDKRSAEIDHVGGQVHAFQR</sequence>
<dbReference type="InterPro" id="IPR001173">
    <property type="entry name" value="Glyco_trans_2-like"/>
</dbReference>
<dbReference type="Pfam" id="PF00535">
    <property type="entry name" value="Glycos_transf_2"/>
    <property type="match status" value="2"/>
</dbReference>
<dbReference type="RefSeq" id="WP_146864052.1">
    <property type="nucleotide sequence ID" value="NZ_BKAU01000003.1"/>
</dbReference>
<evidence type="ECO:0000259" key="2">
    <source>
        <dbReference type="Pfam" id="PF00534"/>
    </source>
</evidence>
<evidence type="ECO:0000259" key="3">
    <source>
        <dbReference type="Pfam" id="PF00535"/>
    </source>
</evidence>
<evidence type="ECO:0000256" key="1">
    <source>
        <dbReference type="ARBA" id="ARBA00038494"/>
    </source>
</evidence>
<feature type="domain" description="Glycosyltransferase 2-like" evidence="3">
    <location>
        <begin position="670"/>
        <end position="764"/>
    </location>
</feature>
<dbReference type="CDD" id="cd02511">
    <property type="entry name" value="Beta4Glucosyltransferase"/>
    <property type="match status" value="1"/>
</dbReference>
<keyword evidence="5" id="KW-1185">Reference proteome</keyword>
<dbReference type="Pfam" id="PF00534">
    <property type="entry name" value="Glycos_transf_1"/>
    <property type="match status" value="1"/>
</dbReference>
<accession>A0A512RMQ1</accession>
<dbReference type="GO" id="GO:0016757">
    <property type="term" value="F:glycosyltransferase activity"/>
    <property type="evidence" value="ECO:0007669"/>
    <property type="project" value="InterPro"/>
</dbReference>
<dbReference type="Pfam" id="PF13692">
    <property type="entry name" value="Glyco_trans_1_4"/>
    <property type="match status" value="1"/>
</dbReference>
<organism evidence="4 5">
    <name type="scientific">Chitinophaga cymbidii</name>
    <dbReference type="NCBI Taxonomy" id="1096750"/>
    <lineage>
        <taxon>Bacteria</taxon>
        <taxon>Pseudomonadati</taxon>
        <taxon>Bacteroidota</taxon>
        <taxon>Chitinophagia</taxon>
        <taxon>Chitinophagales</taxon>
        <taxon>Chitinophagaceae</taxon>
        <taxon>Chitinophaga</taxon>
    </lineage>
</organism>
<proteinExistence type="inferred from homology"/>
<dbReference type="SUPFAM" id="SSF48452">
    <property type="entry name" value="TPR-like"/>
    <property type="match status" value="1"/>
</dbReference>
<reference evidence="4 5" key="1">
    <citation type="submission" date="2019-07" db="EMBL/GenBank/DDBJ databases">
        <title>Whole genome shotgun sequence of Chitinophaga cymbidii NBRC 109752.</title>
        <authorList>
            <person name="Hosoyama A."/>
            <person name="Uohara A."/>
            <person name="Ohji S."/>
            <person name="Ichikawa N."/>
        </authorList>
    </citation>
    <scope>NUCLEOTIDE SEQUENCE [LARGE SCALE GENOMIC DNA]</scope>
    <source>
        <strain evidence="4 5">NBRC 109752</strain>
    </source>
</reference>
<name>A0A512RMQ1_9BACT</name>
<evidence type="ECO:0000313" key="5">
    <source>
        <dbReference type="Proteomes" id="UP000321436"/>
    </source>
</evidence>
<gene>
    <name evidence="4" type="ORF">CCY01nite_32300</name>
</gene>